<comment type="caution">
    <text evidence="3">The sequence shown here is derived from an EMBL/GenBank/DDBJ whole genome shotgun (WGS) entry which is preliminary data.</text>
</comment>
<gene>
    <name evidence="3" type="ORF">A2Z42_04405</name>
</gene>
<dbReference type="SUPFAM" id="SSF46565">
    <property type="entry name" value="Chaperone J-domain"/>
    <property type="match status" value="1"/>
</dbReference>
<dbReference type="Gene3D" id="1.10.287.110">
    <property type="entry name" value="DnaJ domain"/>
    <property type="match status" value="1"/>
</dbReference>
<dbReference type="PROSITE" id="PS50076">
    <property type="entry name" value="DNAJ_2"/>
    <property type="match status" value="1"/>
</dbReference>
<dbReference type="AlphaFoldDB" id="A0A1G1WF76"/>
<dbReference type="SMART" id="SM00271">
    <property type="entry name" value="DnaJ"/>
    <property type="match status" value="1"/>
</dbReference>
<evidence type="ECO:0000259" key="2">
    <source>
        <dbReference type="PROSITE" id="PS50076"/>
    </source>
</evidence>
<dbReference type="EMBL" id="MHCU01000073">
    <property type="protein sequence ID" value="OGY26304.1"/>
    <property type="molecule type" value="Genomic_DNA"/>
</dbReference>
<dbReference type="InterPro" id="IPR036869">
    <property type="entry name" value="J_dom_sf"/>
</dbReference>
<dbReference type="GO" id="GO:0051087">
    <property type="term" value="F:protein-folding chaperone binding"/>
    <property type="evidence" value="ECO:0007669"/>
    <property type="project" value="TreeGrafter"/>
</dbReference>
<dbReference type="PRINTS" id="PR00625">
    <property type="entry name" value="JDOMAIN"/>
</dbReference>
<dbReference type="GO" id="GO:0051787">
    <property type="term" value="F:misfolded protein binding"/>
    <property type="evidence" value="ECO:0007669"/>
    <property type="project" value="TreeGrafter"/>
</dbReference>
<protein>
    <recommendedName>
        <fullName evidence="2">J domain-containing protein</fullName>
    </recommendedName>
</protein>
<dbReference type="Pfam" id="PF00226">
    <property type="entry name" value="DnaJ"/>
    <property type="match status" value="1"/>
</dbReference>
<dbReference type="Proteomes" id="UP000176645">
    <property type="component" value="Unassembled WGS sequence"/>
</dbReference>
<evidence type="ECO:0000313" key="4">
    <source>
        <dbReference type="Proteomes" id="UP000176645"/>
    </source>
</evidence>
<organism evidence="3 4">
    <name type="scientific">Candidatus Woykebacteria bacterium RBG_19FT_COMBO_43_10</name>
    <dbReference type="NCBI Taxonomy" id="1802598"/>
    <lineage>
        <taxon>Bacteria</taxon>
        <taxon>Candidatus Woykeibacteriota</taxon>
    </lineage>
</organism>
<evidence type="ECO:0000256" key="1">
    <source>
        <dbReference type="ARBA" id="ARBA00023186"/>
    </source>
</evidence>
<dbReference type="CDD" id="cd06257">
    <property type="entry name" value="DnaJ"/>
    <property type="match status" value="1"/>
</dbReference>
<reference evidence="3 4" key="1">
    <citation type="journal article" date="2016" name="Nat. Commun.">
        <title>Thousands of microbial genomes shed light on interconnected biogeochemical processes in an aquifer system.</title>
        <authorList>
            <person name="Anantharaman K."/>
            <person name="Brown C.T."/>
            <person name="Hug L.A."/>
            <person name="Sharon I."/>
            <person name="Castelle C.J."/>
            <person name="Probst A.J."/>
            <person name="Thomas B.C."/>
            <person name="Singh A."/>
            <person name="Wilkins M.J."/>
            <person name="Karaoz U."/>
            <person name="Brodie E.L."/>
            <person name="Williams K.H."/>
            <person name="Hubbard S.S."/>
            <person name="Banfield J.F."/>
        </authorList>
    </citation>
    <scope>NUCLEOTIDE SEQUENCE [LARGE SCALE GENOMIC DNA]</scope>
</reference>
<dbReference type="InterPro" id="IPR001623">
    <property type="entry name" value="DnaJ_domain"/>
</dbReference>
<dbReference type="PANTHER" id="PTHR44360">
    <property type="entry name" value="DNAJ HOMOLOG SUBFAMILY B MEMBER 9"/>
    <property type="match status" value="1"/>
</dbReference>
<keyword evidence="1" id="KW-0143">Chaperone</keyword>
<feature type="domain" description="J" evidence="2">
    <location>
        <begin position="6"/>
        <end position="72"/>
    </location>
</feature>
<evidence type="ECO:0000313" key="3">
    <source>
        <dbReference type="EMBL" id="OGY26304.1"/>
    </source>
</evidence>
<name>A0A1G1WF76_9BACT</name>
<dbReference type="PANTHER" id="PTHR44360:SF1">
    <property type="entry name" value="DNAJ HOMOLOG SUBFAMILY B MEMBER 9"/>
    <property type="match status" value="1"/>
</dbReference>
<dbReference type="InterPro" id="IPR051948">
    <property type="entry name" value="Hsp70_co-chaperone_J-domain"/>
</dbReference>
<dbReference type="GO" id="GO:0036503">
    <property type="term" value="P:ERAD pathway"/>
    <property type="evidence" value="ECO:0007669"/>
    <property type="project" value="TreeGrafter"/>
</dbReference>
<accession>A0A1G1WF76</accession>
<sequence length="170" mass="19076">MSCRKDPYEVLGVSRDAYDAEIKRQWRTLALKYHPDVSVLPVGYATQKAAEINTAYDLLKDAELRAAYDKTHGGPILRVYDVESEIDVVEGKRAIIRFGVDIVSGVVPSGSQLTFTPLNGWLKVRPVKIKSLCESATFPLEVWLVIVTDNISRDVWNEGKIEIQVREVVS</sequence>
<proteinExistence type="predicted"/>